<evidence type="ECO:0000259" key="2">
    <source>
        <dbReference type="Pfam" id="PF13439"/>
    </source>
</evidence>
<dbReference type="eggNOG" id="arCOG01403">
    <property type="taxonomic scope" value="Archaea"/>
</dbReference>
<dbReference type="PANTHER" id="PTHR45947:SF3">
    <property type="entry name" value="SULFOQUINOVOSYL TRANSFERASE SQD2"/>
    <property type="match status" value="1"/>
</dbReference>
<gene>
    <name evidence="3" type="ordered locus">MCP_2710</name>
</gene>
<evidence type="ECO:0000313" key="4">
    <source>
        <dbReference type="Proteomes" id="UP000001882"/>
    </source>
</evidence>
<protein>
    <submittedName>
        <fullName evidence="3">Glycosyltransferase</fullName>
    </submittedName>
</protein>
<name>D1Z260_METPS</name>
<dbReference type="KEGG" id="mpd:MCP_2710"/>
<reference evidence="3 4" key="2">
    <citation type="journal article" date="2008" name="Int. J. Syst. Evol. Microbiol.">
        <title>Methanocella paludicola gen. nov., sp. nov., a methane-producing archaeon, the first isolate of the lineage 'Rice Cluster I', and proposal of the new archaeal order Methanocellales ord. nov.</title>
        <authorList>
            <person name="Sakai S."/>
            <person name="Imachi H."/>
            <person name="Hanada S."/>
            <person name="Ohashi A."/>
            <person name="Harada H."/>
            <person name="Kamagata Y."/>
        </authorList>
    </citation>
    <scope>NUCLEOTIDE SEQUENCE [LARGE SCALE GENOMIC DNA]</scope>
    <source>
        <strain evidence="4">DSM 17711 / JCM 13418 / NBRC 101707 / SANAE</strain>
    </source>
</reference>
<dbReference type="Proteomes" id="UP000001882">
    <property type="component" value="Chromosome"/>
</dbReference>
<dbReference type="CDD" id="cd03801">
    <property type="entry name" value="GT4_PimA-like"/>
    <property type="match status" value="1"/>
</dbReference>
<dbReference type="InParanoid" id="D1Z260"/>
<sequence length="400" mass="44456">MRIALVRGNNLNRFEMQSYKPLSQRHEITGYSSYTNKFETVDMGFPVKKLHTTEERYGFLPSPLRGMAYGLSLPRGLNERMAGLEKELEDKDIVHTAETFTGYSYQAARYKAVSKVKLALTVWENIPFLSTHLFRGFDGISETMRRALTGNDRIVEYTKSRADVFIAVTDRAKAALMIEGVPEDRIRVVPAGIDTGRFKPAPADPELRKKLGASDDDLLVLYMGRLVKEKGVYDLLHAAMLIARDPELKSVKIAMVGTGPEKDAVAERIAPAGLRERVLLAGGFSYSAVPDLYNAADTFILPSIPAPFWQEQFGMVLVEAMASGLPVISTMSGSIPEVVGDAGILIQPNDPLSIYNEIKRLAADASAREAYGKRGRRRALEKFDTRIVSEQVEAIYRDLM</sequence>
<reference evidence="4" key="3">
    <citation type="journal article" date="2011" name="PLoS ONE">
        <title>Genome sequence of a mesophilic hydrogenotrophic methanogen Methanocella paludicola, the first cultivated representative of the order Methanocellales.</title>
        <authorList>
            <person name="Sakai S."/>
            <person name="Takaki Y."/>
            <person name="Shimamura S."/>
            <person name="Sekine M."/>
            <person name="Tajima T."/>
            <person name="Kosugi H."/>
            <person name="Ichikawa N."/>
            <person name="Tasumi E."/>
            <person name="Hiraki A.T."/>
            <person name="Shimizu A."/>
            <person name="Kato Y."/>
            <person name="Nishiko R."/>
            <person name="Mori K."/>
            <person name="Fujita N."/>
            <person name="Imachi H."/>
            <person name="Takai K."/>
        </authorList>
    </citation>
    <scope>NUCLEOTIDE SEQUENCE [LARGE SCALE GENOMIC DNA]</scope>
    <source>
        <strain evidence="4">DSM 17711 / JCM 13418 / NBRC 101707 / SANAE</strain>
    </source>
</reference>
<dbReference type="InterPro" id="IPR050194">
    <property type="entry name" value="Glycosyltransferase_grp1"/>
</dbReference>
<dbReference type="PANTHER" id="PTHR45947">
    <property type="entry name" value="SULFOQUINOVOSYL TRANSFERASE SQD2"/>
    <property type="match status" value="1"/>
</dbReference>
<evidence type="ECO:0000313" key="3">
    <source>
        <dbReference type="EMBL" id="BAI62782.1"/>
    </source>
</evidence>
<proteinExistence type="predicted"/>
<dbReference type="GO" id="GO:0016757">
    <property type="term" value="F:glycosyltransferase activity"/>
    <property type="evidence" value="ECO:0007669"/>
    <property type="project" value="InterPro"/>
</dbReference>
<organism evidence="3 4">
    <name type="scientific">Methanocella paludicola (strain DSM 17711 / JCM 13418 / NBRC 101707 / SANAE)</name>
    <dbReference type="NCBI Taxonomy" id="304371"/>
    <lineage>
        <taxon>Archaea</taxon>
        <taxon>Methanobacteriati</taxon>
        <taxon>Methanobacteriota</taxon>
        <taxon>Stenosarchaea group</taxon>
        <taxon>Methanomicrobia</taxon>
        <taxon>Methanocellales</taxon>
        <taxon>Methanocellaceae</taxon>
        <taxon>Methanocella</taxon>
    </lineage>
</organism>
<feature type="domain" description="Glycosyltransferase subfamily 4-like N-terminal" evidence="2">
    <location>
        <begin position="74"/>
        <end position="197"/>
    </location>
</feature>
<dbReference type="STRING" id="304371.MCP_2710"/>
<dbReference type="InterPro" id="IPR028098">
    <property type="entry name" value="Glyco_trans_4-like_N"/>
</dbReference>
<reference evidence="3 4" key="1">
    <citation type="journal article" date="2007" name="Appl. Environ. Microbiol.">
        <title>Isolation of key methanogens for global methane emission from rice paddy fields: a novel isolate affiliated with the clone cluster rice cluster I.</title>
        <authorList>
            <person name="Sakai S."/>
            <person name="Imachi H."/>
            <person name="Sekiguchi Y."/>
            <person name="Ohashi A."/>
            <person name="Harada H."/>
            <person name="Kamagata Y."/>
        </authorList>
    </citation>
    <scope>NUCLEOTIDE SEQUENCE [LARGE SCALE GENOMIC DNA]</scope>
    <source>
        <strain evidence="4">DSM 17711 / JCM 13418 / NBRC 101707 / SANAE</strain>
    </source>
</reference>
<keyword evidence="4" id="KW-1185">Reference proteome</keyword>
<dbReference type="Pfam" id="PF13439">
    <property type="entry name" value="Glyco_transf_4"/>
    <property type="match status" value="1"/>
</dbReference>
<feature type="domain" description="Glycosyl transferase family 1" evidence="1">
    <location>
        <begin position="205"/>
        <end position="378"/>
    </location>
</feature>
<evidence type="ECO:0000259" key="1">
    <source>
        <dbReference type="Pfam" id="PF00534"/>
    </source>
</evidence>
<dbReference type="EMBL" id="AP011532">
    <property type="protein sequence ID" value="BAI62782.1"/>
    <property type="molecule type" value="Genomic_DNA"/>
</dbReference>
<dbReference type="InterPro" id="IPR001296">
    <property type="entry name" value="Glyco_trans_1"/>
</dbReference>
<dbReference type="GeneID" id="8682418"/>
<dbReference type="RefSeq" id="WP_012901456.1">
    <property type="nucleotide sequence ID" value="NC_013665.1"/>
</dbReference>
<dbReference type="Gene3D" id="3.40.50.2000">
    <property type="entry name" value="Glycogen Phosphorylase B"/>
    <property type="match status" value="2"/>
</dbReference>
<dbReference type="Pfam" id="PF00534">
    <property type="entry name" value="Glycos_transf_1"/>
    <property type="match status" value="1"/>
</dbReference>
<accession>D1Z260</accession>
<dbReference type="SUPFAM" id="SSF53756">
    <property type="entry name" value="UDP-Glycosyltransferase/glycogen phosphorylase"/>
    <property type="match status" value="1"/>
</dbReference>
<dbReference type="AlphaFoldDB" id="D1Z260"/>
<dbReference type="CAZy" id="GT4">
    <property type="family name" value="Glycosyltransferase Family 4"/>
</dbReference>